<evidence type="ECO:0000313" key="3">
    <source>
        <dbReference type="Proteomes" id="UP000187455"/>
    </source>
</evidence>
<dbReference type="PANTHER" id="PTHR19446">
    <property type="entry name" value="REVERSE TRANSCRIPTASES"/>
    <property type="match status" value="1"/>
</dbReference>
<keyword evidence="2" id="KW-0695">RNA-directed DNA polymerase</keyword>
<dbReference type="Proteomes" id="UP000187455">
    <property type="component" value="Unassembled WGS sequence"/>
</dbReference>
<proteinExistence type="predicted"/>
<reference evidence="2 3" key="1">
    <citation type="journal article" date="2016" name="Mol. Biol. Evol.">
        <title>Genome-Wide Survey of Gut Fungi (Harpellales) Reveals the First Horizontally Transferred Ubiquitin Gene from a Mosquito Host.</title>
        <authorList>
            <person name="Wang Y."/>
            <person name="White M.M."/>
            <person name="Kvist S."/>
            <person name="Moncalvo J.M."/>
        </authorList>
    </citation>
    <scope>NUCLEOTIDE SEQUENCE [LARGE SCALE GENOMIC DNA]</scope>
    <source>
        <strain evidence="2 3">ALG-7-W6</strain>
    </source>
</reference>
<gene>
    <name evidence="2" type="ORF">AYI68_g775</name>
</gene>
<dbReference type="OrthoDB" id="2260598at2759"/>
<comment type="caution">
    <text evidence="2">The sequence shown here is derived from an EMBL/GenBank/DDBJ whole genome shotgun (WGS) entry which is preliminary data.</text>
</comment>
<organism evidence="2 3">
    <name type="scientific">Smittium mucronatum</name>
    <dbReference type="NCBI Taxonomy" id="133383"/>
    <lineage>
        <taxon>Eukaryota</taxon>
        <taxon>Fungi</taxon>
        <taxon>Fungi incertae sedis</taxon>
        <taxon>Zoopagomycota</taxon>
        <taxon>Kickxellomycotina</taxon>
        <taxon>Harpellomycetes</taxon>
        <taxon>Harpellales</taxon>
        <taxon>Legeriomycetaceae</taxon>
        <taxon>Smittium</taxon>
    </lineage>
</organism>
<dbReference type="EMBL" id="LSSL01000261">
    <property type="protein sequence ID" value="OLY85046.1"/>
    <property type="molecule type" value="Genomic_DNA"/>
</dbReference>
<keyword evidence="2" id="KW-0548">Nucleotidyltransferase</keyword>
<sequence>MSKFLNVGFYNCNGLSYSKWDYVISAISSGKFDIIILAETWFVNQKFHESSPYFVVSSKMNQKKMISGRQKNGLMALATPSIRHFMSSSGATEYTITLQLFGLNVLGVYFPPSLSLETIKEYIPDIKISLLIGDINTCFGSRFGQVRNGPTDRVRYFDDLSFDRSMIHIRPETDNDYPDHVFCDSNTSAFLKVYTSSLYNPSDHSMIVCSVQTESEIKRESQYDSFRYNLKDIDDPIIKLKMIESYVFNRDFIIKVLEVMDLYDTNDDVNVYHDLIDYGYFTFSSLIHHICNEVLGVYSVHAAKSSDIPNSNSLKLLDSAKSSSIAAKIFKNSMKMSSKNNKISSRDPILSAVEDVYNYYSDLFKPPTEIVPQSPPIDFLPFSDEINSSNYFSQDSIKTAINGISDSKSAGPDNIHISVLKVFTESTVFLYDLSRFFYNFIKLGLTPTTWNLTQIHPIPKNNSGGTIDNFRPITITSTVRKIFENCLLEYIMTTSLVQVHPSQSGFRKDHSTIAALIVTNDLLFLSPPYIRSNRIFLDLSSAYDTVILDILLDKMRSRKISNQLISILSSLFSQCSSRVSVNGTLTDNFIRYTGLLQGSVLSPLLFNFYINDLACSLAAESHDGIPSALFYADDIQLLPVSKTHAEILLSLVSKWISKNGMKLNIKKSAFIGKSKWELAYNGKTLPTPDSYIYLGLPYTIKGFDLAEYCRSAGEQAKNLVKNLEINGKNWHPTVKLNIYKMFIRSIWEYPAPILNIACIKSMTEPIVEAQIAGLTWVTGVSIFHGKQYRRLISSLCGIESVPDRLEALGIRFCHSLKSASNSNVLINLLDLIRLKGIYTFPRAYVTFKIENLQAYSANYRLISLDMEKYLYEVKLKNLSKTLTISDRIHLIRPESRHPRTLADVSFYLSTKFLITQAIRWRMSSYGFGTDCPICHQKFKFTHVKRCLGILNFDKYFIFSKKKKLEIELKKLIELAPPSLDRNIQ</sequence>
<accession>A0A1R0H7E0</accession>
<name>A0A1R0H7E0_9FUNG</name>
<dbReference type="Pfam" id="PF00078">
    <property type="entry name" value="RVT_1"/>
    <property type="match status" value="1"/>
</dbReference>
<dbReference type="STRING" id="133383.A0A1R0H7E0"/>
<dbReference type="PROSITE" id="PS50878">
    <property type="entry name" value="RT_POL"/>
    <property type="match status" value="1"/>
</dbReference>
<evidence type="ECO:0000313" key="2">
    <source>
        <dbReference type="EMBL" id="OLY85046.1"/>
    </source>
</evidence>
<dbReference type="InterPro" id="IPR000477">
    <property type="entry name" value="RT_dom"/>
</dbReference>
<dbReference type="GO" id="GO:0003964">
    <property type="term" value="F:RNA-directed DNA polymerase activity"/>
    <property type="evidence" value="ECO:0007669"/>
    <property type="project" value="UniProtKB-KW"/>
</dbReference>
<dbReference type="Gene3D" id="3.60.10.10">
    <property type="entry name" value="Endonuclease/exonuclease/phosphatase"/>
    <property type="match status" value="1"/>
</dbReference>
<protein>
    <submittedName>
        <fullName evidence="2">LINE-1 reverse transcriptase-like protein</fullName>
    </submittedName>
</protein>
<dbReference type="InterPro" id="IPR043502">
    <property type="entry name" value="DNA/RNA_pol_sf"/>
</dbReference>
<dbReference type="CDD" id="cd01650">
    <property type="entry name" value="RT_nLTR_like"/>
    <property type="match status" value="1"/>
</dbReference>
<evidence type="ECO:0000259" key="1">
    <source>
        <dbReference type="PROSITE" id="PS50878"/>
    </source>
</evidence>
<feature type="domain" description="Reverse transcriptase" evidence="1">
    <location>
        <begin position="439"/>
        <end position="685"/>
    </location>
</feature>
<dbReference type="AlphaFoldDB" id="A0A1R0H7E0"/>
<keyword evidence="2" id="KW-0808">Transferase</keyword>
<dbReference type="SUPFAM" id="SSF56219">
    <property type="entry name" value="DNase I-like"/>
    <property type="match status" value="1"/>
</dbReference>
<dbReference type="InterPro" id="IPR036691">
    <property type="entry name" value="Endo/exonu/phosph_ase_sf"/>
</dbReference>
<keyword evidence="3" id="KW-1185">Reference proteome</keyword>
<dbReference type="SUPFAM" id="SSF56672">
    <property type="entry name" value="DNA/RNA polymerases"/>
    <property type="match status" value="1"/>
</dbReference>